<dbReference type="EMBL" id="JAMJEV010000003">
    <property type="protein sequence ID" value="MDO0821979.1"/>
    <property type="molecule type" value="Genomic_DNA"/>
</dbReference>
<keyword evidence="2" id="KW-1185">Reference proteome</keyword>
<gene>
    <name evidence="1" type="ORF">M8H41_03775</name>
</gene>
<dbReference type="RefSeq" id="WP_252468528.1">
    <property type="nucleotide sequence ID" value="NZ_JAMHFY010000006.1"/>
</dbReference>
<dbReference type="InterPro" id="IPR021451">
    <property type="entry name" value="DUF3102"/>
</dbReference>
<protein>
    <submittedName>
        <fullName evidence="1">DUF3102 domain-containing protein</fullName>
    </submittedName>
</protein>
<accession>A0ABT8QKY7</accession>
<dbReference type="Pfam" id="PF11300">
    <property type="entry name" value="DUF3102"/>
    <property type="match status" value="1"/>
</dbReference>
<comment type="caution">
    <text evidence="1">The sequence shown here is derived from an EMBL/GenBank/DDBJ whole genome shotgun (WGS) entry which is preliminary data.</text>
</comment>
<evidence type="ECO:0000313" key="1">
    <source>
        <dbReference type="EMBL" id="MDO0821979.1"/>
    </source>
</evidence>
<proteinExistence type="predicted"/>
<evidence type="ECO:0000313" key="2">
    <source>
        <dbReference type="Proteomes" id="UP001176021"/>
    </source>
</evidence>
<dbReference type="Proteomes" id="UP001176021">
    <property type="component" value="Unassembled WGS sequence"/>
</dbReference>
<name>A0ABT8QKY7_9FIRM</name>
<organism evidence="1 2">
    <name type="scientific">Desulfosporosinus nitroreducens</name>
    <dbReference type="NCBI Taxonomy" id="2018668"/>
    <lineage>
        <taxon>Bacteria</taxon>
        <taxon>Bacillati</taxon>
        <taxon>Bacillota</taxon>
        <taxon>Clostridia</taxon>
        <taxon>Eubacteriales</taxon>
        <taxon>Desulfitobacteriaceae</taxon>
        <taxon>Desulfosporosinus</taxon>
    </lineage>
</organism>
<sequence>MSRNKAAKCCLERRWDRTAFDGTKELVPHGEWLKWLTESVSYSPRRGREAKWCTGAPFDFNSMYTVFDAKGYFFMHILGKTTRKPLQTLYFSIN</sequence>
<reference evidence="1" key="1">
    <citation type="submission" date="2022-05" db="EMBL/GenBank/DDBJ databases">
        <title>Expanded diversity of anoxic marine methylotrophy in a Black Sea sulfate reducing microorganism.</title>
        <authorList>
            <person name="Fischer P.Q."/>
            <person name="Stams A.J.M."/>
            <person name="Villanueva L."/>
            <person name="Sousa D.Z."/>
        </authorList>
    </citation>
    <scope>NUCLEOTIDE SEQUENCE</scope>
    <source>
        <strain evidence="1">P130</strain>
    </source>
</reference>